<accession>A0A933L6W1</accession>
<evidence type="ECO:0000256" key="5">
    <source>
        <dbReference type="ARBA" id="ARBA00022989"/>
    </source>
</evidence>
<keyword evidence="6 7" id="KW-0472">Membrane</keyword>
<dbReference type="AlphaFoldDB" id="A0A933L6W1"/>
<dbReference type="Pfam" id="PF00482">
    <property type="entry name" value="T2SSF"/>
    <property type="match status" value="2"/>
</dbReference>
<feature type="domain" description="Type II secretion system protein GspF" evidence="8">
    <location>
        <begin position="98"/>
        <end position="222"/>
    </location>
</feature>
<sequence length="431" mass="45986">MRDAAYRLERSPPSMCWEWSMSASAGGQTYYFRAGAPEGGVFLGQLRAASADEALGLLRQKGFQPLRLELRPIRDAWFNREISVGSSNRLTTAECESFCRELALLLASGIAVMDAIAILLPSQRRGSRPARFATALRYGLRLGRSLSQAIESSDFRMPTDFLPVMRAGEETGLLPAALTMLAESYADANRFARAYSSALAYPALLLCVSILVFGLIAFLVAPNLASLFTSMDRPVPFAISALAGGASFVGGNLLATGVVMLCVLAAIGGASAAIGRRLHAVLFRVPFVGDAMRWSASRRFAATLRLYLSSNVPVATALPNALISAGFPGGPEQARRLADRVRGGARLSTSLDGTVFLPPKLIHMIAVGESGGRMVEVLGAVVTEAKNRFEQRMALVSALLAPILILIVGFLIGTVIFSVFSALLDINEVVL</sequence>
<dbReference type="EMBL" id="JACRAF010000069">
    <property type="protein sequence ID" value="MBI4924132.1"/>
    <property type="molecule type" value="Genomic_DNA"/>
</dbReference>
<feature type="domain" description="Type II secretion system protein GspF" evidence="8">
    <location>
        <begin position="300"/>
        <end position="420"/>
    </location>
</feature>
<proteinExistence type="inferred from homology"/>
<comment type="subcellular location">
    <subcellularLocation>
        <location evidence="1">Cell membrane</location>
        <topology evidence="1">Multi-pass membrane protein</topology>
    </subcellularLocation>
</comment>
<evidence type="ECO:0000256" key="7">
    <source>
        <dbReference type="SAM" id="Phobius"/>
    </source>
</evidence>
<dbReference type="GO" id="GO:0005886">
    <property type="term" value="C:plasma membrane"/>
    <property type="evidence" value="ECO:0007669"/>
    <property type="project" value="UniProtKB-SubCell"/>
</dbReference>
<dbReference type="InterPro" id="IPR003004">
    <property type="entry name" value="GspF/PilC"/>
</dbReference>
<gene>
    <name evidence="9" type="ORF">HY834_20545</name>
</gene>
<protein>
    <submittedName>
        <fullName evidence="9">Type II secretion system F family protein</fullName>
    </submittedName>
</protein>
<dbReference type="Gene3D" id="1.20.81.30">
    <property type="entry name" value="Type II secretion system (T2SS), domain F"/>
    <property type="match status" value="2"/>
</dbReference>
<dbReference type="PRINTS" id="PR00812">
    <property type="entry name" value="BCTERIALGSPF"/>
</dbReference>
<comment type="similarity">
    <text evidence="2">Belongs to the GSP F family.</text>
</comment>
<reference evidence="9" key="1">
    <citation type="submission" date="2020-07" db="EMBL/GenBank/DDBJ databases">
        <title>Huge and variable diversity of episymbiotic CPR bacteria and DPANN archaea in groundwater ecosystems.</title>
        <authorList>
            <person name="He C.Y."/>
            <person name="Keren R."/>
            <person name="Whittaker M."/>
            <person name="Farag I.F."/>
            <person name="Doudna J."/>
            <person name="Cate J.H.D."/>
            <person name="Banfield J.F."/>
        </authorList>
    </citation>
    <scope>NUCLEOTIDE SEQUENCE</scope>
    <source>
        <strain evidence="9">NC_groundwater_1586_Pr3_B-0.1um_66_15</strain>
    </source>
</reference>
<evidence type="ECO:0000256" key="3">
    <source>
        <dbReference type="ARBA" id="ARBA00022475"/>
    </source>
</evidence>
<evidence type="ECO:0000256" key="6">
    <source>
        <dbReference type="ARBA" id="ARBA00023136"/>
    </source>
</evidence>
<keyword evidence="5 7" id="KW-1133">Transmembrane helix</keyword>
<dbReference type="PANTHER" id="PTHR30012:SF0">
    <property type="entry name" value="TYPE II SECRETION SYSTEM PROTEIN F-RELATED"/>
    <property type="match status" value="1"/>
</dbReference>
<name>A0A933L6W1_9HYPH</name>
<comment type="caution">
    <text evidence="9">The sequence shown here is derived from an EMBL/GenBank/DDBJ whole genome shotgun (WGS) entry which is preliminary data.</text>
</comment>
<feature type="transmembrane region" description="Helical" evidence="7">
    <location>
        <begin position="199"/>
        <end position="221"/>
    </location>
</feature>
<organism evidence="9 10">
    <name type="scientific">Devosia nanyangense</name>
    <dbReference type="NCBI Taxonomy" id="1228055"/>
    <lineage>
        <taxon>Bacteria</taxon>
        <taxon>Pseudomonadati</taxon>
        <taxon>Pseudomonadota</taxon>
        <taxon>Alphaproteobacteria</taxon>
        <taxon>Hyphomicrobiales</taxon>
        <taxon>Devosiaceae</taxon>
        <taxon>Devosia</taxon>
    </lineage>
</organism>
<evidence type="ECO:0000259" key="8">
    <source>
        <dbReference type="Pfam" id="PF00482"/>
    </source>
</evidence>
<evidence type="ECO:0000313" key="10">
    <source>
        <dbReference type="Proteomes" id="UP000782610"/>
    </source>
</evidence>
<dbReference type="InterPro" id="IPR042094">
    <property type="entry name" value="T2SS_GspF_sf"/>
</dbReference>
<evidence type="ECO:0000256" key="2">
    <source>
        <dbReference type="ARBA" id="ARBA00005745"/>
    </source>
</evidence>
<keyword evidence="3" id="KW-1003">Cell membrane</keyword>
<dbReference type="Proteomes" id="UP000782610">
    <property type="component" value="Unassembled WGS sequence"/>
</dbReference>
<dbReference type="InterPro" id="IPR018076">
    <property type="entry name" value="T2SS_GspF_dom"/>
</dbReference>
<keyword evidence="4 7" id="KW-0812">Transmembrane</keyword>
<feature type="transmembrane region" description="Helical" evidence="7">
    <location>
        <begin position="241"/>
        <end position="267"/>
    </location>
</feature>
<evidence type="ECO:0000256" key="4">
    <source>
        <dbReference type="ARBA" id="ARBA00022692"/>
    </source>
</evidence>
<evidence type="ECO:0000256" key="1">
    <source>
        <dbReference type="ARBA" id="ARBA00004651"/>
    </source>
</evidence>
<evidence type="ECO:0000313" key="9">
    <source>
        <dbReference type="EMBL" id="MBI4924132.1"/>
    </source>
</evidence>
<dbReference type="PANTHER" id="PTHR30012">
    <property type="entry name" value="GENERAL SECRETION PATHWAY PROTEIN"/>
    <property type="match status" value="1"/>
</dbReference>
<feature type="transmembrane region" description="Helical" evidence="7">
    <location>
        <begin position="395"/>
        <end position="424"/>
    </location>
</feature>